<comment type="caution">
    <text evidence="1">The sequence shown here is derived from an EMBL/GenBank/DDBJ whole genome shotgun (WGS) entry which is preliminary data.</text>
</comment>
<dbReference type="RefSeq" id="WP_032631951.1">
    <property type="nucleotide sequence ID" value="NZ_JPQU01000109.1"/>
</dbReference>
<dbReference type="AlphaFoldDB" id="A0A085V3U8"/>
<keyword evidence="2" id="KW-1185">Reference proteome</keyword>
<sequence>MSEPKFTPGPWSVPHFAREESCACDCAYIFSDSQRGFGSVATVSWQSEEHESHETCIANARLIAGSPDLLADLITAASTLRRYEQSHRAKGTEESTAKAEVNAELATRFEATIRKATA</sequence>
<dbReference type="OrthoDB" id="7025180at2"/>
<dbReference type="PATRIC" id="fig|317.175.peg.5390"/>
<proteinExistence type="predicted"/>
<evidence type="ECO:0000313" key="2">
    <source>
        <dbReference type="Proteomes" id="UP000028631"/>
    </source>
</evidence>
<protein>
    <submittedName>
        <fullName evidence="1">Uncharacterized protein</fullName>
    </submittedName>
</protein>
<organism evidence="1 2">
    <name type="scientific">Pseudomonas syringae</name>
    <dbReference type="NCBI Taxonomy" id="317"/>
    <lineage>
        <taxon>Bacteria</taxon>
        <taxon>Pseudomonadati</taxon>
        <taxon>Pseudomonadota</taxon>
        <taxon>Gammaproteobacteria</taxon>
        <taxon>Pseudomonadales</taxon>
        <taxon>Pseudomonadaceae</taxon>
        <taxon>Pseudomonas</taxon>
    </lineage>
</organism>
<gene>
    <name evidence="1" type="ORF">IV01_25865</name>
</gene>
<evidence type="ECO:0000313" key="1">
    <source>
        <dbReference type="EMBL" id="KFE50111.1"/>
    </source>
</evidence>
<dbReference type="EMBL" id="JPQU01000109">
    <property type="protein sequence ID" value="KFE50111.1"/>
    <property type="molecule type" value="Genomic_DNA"/>
</dbReference>
<accession>A0A085V3U8</accession>
<reference evidence="1 2" key="1">
    <citation type="submission" date="2014-07" db="EMBL/GenBank/DDBJ databases">
        <title>Draft Genome Sequences of Environmental Pseudomonas syringae strains.</title>
        <authorList>
            <person name="Baltrus D.A."/>
            <person name="Berge O."/>
            <person name="Morris C."/>
        </authorList>
    </citation>
    <scope>NUCLEOTIDE SEQUENCE [LARGE SCALE GENOMIC DNA]</scope>
    <source>
        <strain evidence="1 2">GAW0119</strain>
    </source>
</reference>
<dbReference type="Proteomes" id="UP000028631">
    <property type="component" value="Unassembled WGS sequence"/>
</dbReference>
<name>A0A085V3U8_PSESX</name>